<accession>A0A7C8Z3L1</accession>
<organism evidence="1">
    <name type="scientific">Opuntia streptacantha</name>
    <name type="common">Prickly pear cactus</name>
    <name type="synonym">Opuntia cardona</name>
    <dbReference type="NCBI Taxonomy" id="393608"/>
    <lineage>
        <taxon>Eukaryota</taxon>
        <taxon>Viridiplantae</taxon>
        <taxon>Streptophyta</taxon>
        <taxon>Embryophyta</taxon>
        <taxon>Tracheophyta</taxon>
        <taxon>Spermatophyta</taxon>
        <taxon>Magnoliopsida</taxon>
        <taxon>eudicotyledons</taxon>
        <taxon>Gunneridae</taxon>
        <taxon>Pentapetalae</taxon>
        <taxon>Caryophyllales</taxon>
        <taxon>Cactineae</taxon>
        <taxon>Cactaceae</taxon>
        <taxon>Opuntioideae</taxon>
        <taxon>Opuntia</taxon>
    </lineage>
</organism>
<evidence type="ECO:0000313" key="1">
    <source>
        <dbReference type="EMBL" id="MBA4632610.1"/>
    </source>
</evidence>
<protein>
    <submittedName>
        <fullName evidence="1">Uncharacterized protein</fullName>
    </submittedName>
</protein>
<proteinExistence type="predicted"/>
<sequence>MGPSPIEKNDTSKHTAITLTMIAQVGLWAECSRNLDPRPNTDKEITIPAEPNRSKGLLPYLSREKAEIMTKVALDAPIMTLMANSSFFFLIPAALNTSGR</sequence>
<dbReference type="AlphaFoldDB" id="A0A7C8Z3L1"/>
<dbReference type="EMBL" id="GISG01083408">
    <property type="protein sequence ID" value="MBA4632610.1"/>
    <property type="molecule type" value="Transcribed_RNA"/>
</dbReference>
<name>A0A7C8Z3L1_OPUST</name>
<reference evidence="1" key="2">
    <citation type="submission" date="2020-07" db="EMBL/GenBank/DDBJ databases">
        <authorList>
            <person name="Vera ALvarez R."/>
            <person name="Arias-Moreno D.M."/>
            <person name="Jimenez-Jacinto V."/>
            <person name="Jimenez-Bremont J.F."/>
            <person name="Swaminathan K."/>
            <person name="Moose S.P."/>
            <person name="Guerrero-Gonzalez M.L."/>
            <person name="Marino-Ramirez L."/>
            <person name="Landsman D."/>
            <person name="Rodriguez-Kessler M."/>
            <person name="Delgado-Sanchez P."/>
        </authorList>
    </citation>
    <scope>NUCLEOTIDE SEQUENCE</scope>
    <source>
        <tissue evidence="1">Cladode</tissue>
    </source>
</reference>
<reference evidence="1" key="1">
    <citation type="journal article" date="2013" name="J. Plant Res.">
        <title>Effect of fungi and light on seed germination of three Opuntia species from semiarid lands of central Mexico.</title>
        <authorList>
            <person name="Delgado-Sanchez P."/>
            <person name="Jimenez-Bremont J.F."/>
            <person name="Guerrero-Gonzalez Mde L."/>
            <person name="Flores J."/>
        </authorList>
    </citation>
    <scope>NUCLEOTIDE SEQUENCE</scope>
    <source>
        <tissue evidence="1">Cladode</tissue>
    </source>
</reference>